<dbReference type="NCBIfam" id="NF008168">
    <property type="entry name" value="PRK10917.2-2"/>
    <property type="match status" value="1"/>
</dbReference>
<dbReference type="CDD" id="cd17992">
    <property type="entry name" value="DEXHc_RecG"/>
    <property type="match status" value="1"/>
</dbReference>
<keyword evidence="8" id="KW-0238">DNA-binding</keyword>
<evidence type="ECO:0000256" key="13">
    <source>
        <dbReference type="ARBA" id="ARBA00034808"/>
    </source>
</evidence>
<evidence type="ECO:0000256" key="7">
    <source>
        <dbReference type="ARBA" id="ARBA00022840"/>
    </source>
</evidence>
<dbReference type="Pfam" id="PF19833">
    <property type="entry name" value="RecG_dom3_C"/>
    <property type="match status" value="1"/>
</dbReference>
<dbReference type="InterPro" id="IPR011545">
    <property type="entry name" value="DEAD/DEAH_box_helicase_dom"/>
</dbReference>
<evidence type="ECO:0000313" key="19">
    <source>
        <dbReference type="Proteomes" id="UP000187408"/>
    </source>
</evidence>
<sequence>MKDTLENIKRLLTLLVKEDFKYFDRIKDPDKALLAMFSQLKPFLSGKRLSFINKAEKFLRNYRYLSEKDRKRFIKELHTVFVLRFSFDEIEEDVRKRKSEKLVSSSSSGFKEEKEKYPVRAFFQSPETVKGLNKFASSRFKKLGLETIFDVLFYVPFRYEDRTTVTPLNLLREGETALIKGKVVGIVETLTKKGKKLLKVILYDTHGKITLLFLQQRVFGFYKKLFSQAKELGKEVIAYGKVKRSGLSFTMVHPEVEVFEEKKNYSKVGVILPVYHLAEGLKQHLVRKDIEYVVRKAAPRFPEYLPKEIVGKRKLPSISRSIWEVHFPTSSIEELEEFRTPYQKRLIYDEFFLFQTALALVRKRIKEDKGIAFPVNEEMLEEFKKHLPFSLTGAQERVLKEIIADMKNSKPMNRLIQGDVGSGKTVVAAAAAFFAVKSGYQVAVMAPTEILANQHFKKFKEFFSHFGIPVGILTGSMTPKAKNMALKAVKKGYFKVVVGTHALIQEKVEFENLGLVIIDEQHRFGVKQRAELKNKGDRPDVLVMTATPIPRTLALTAYGDLDISVIDEMPAGRKPVKTKIIFDDEMEKVVSFLKKELSEGNRVYIVYPLVEESEKMELKAATDMFHFWNEKLKGFSVGLLHGRMKQEEKDDVMAKFKSGEFQVLVSTTVIEVGVDVPEATVMVIEHAERFGLAQLHQLRGRVGRSDRQSYCFLITKRTVGEDAIKRLKVLEATTDGFKVAEADLAFRGPGELMGTRQSGIGEFKIADLRRDLELLKIAREDAFEFVEENPELKGFDNLKDLMKYRFKGNEEFVEIA</sequence>
<keyword evidence="9 15" id="KW-0233">DNA recombination</keyword>
<evidence type="ECO:0000259" key="17">
    <source>
        <dbReference type="PROSITE" id="PS51194"/>
    </source>
</evidence>
<dbReference type="PANTHER" id="PTHR47964">
    <property type="entry name" value="ATP-DEPENDENT DNA HELICASE HOMOLOG RECG, CHLOROPLASTIC"/>
    <property type="match status" value="1"/>
</dbReference>
<dbReference type="GO" id="GO:0016887">
    <property type="term" value="F:ATP hydrolysis activity"/>
    <property type="evidence" value="ECO:0007669"/>
    <property type="project" value="RHEA"/>
</dbReference>
<keyword evidence="11" id="KW-0413">Isomerase</keyword>
<dbReference type="OrthoDB" id="9804325at2"/>
<dbReference type="InterPro" id="IPR033454">
    <property type="entry name" value="RecG_wedge"/>
</dbReference>
<dbReference type="Pfam" id="PF00270">
    <property type="entry name" value="DEAD"/>
    <property type="match status" value="1"/>
</dbReference>
<dbReference type="CDD" id="cd18811">
    <property type="entry name" value="SF2_C_RecG"/>
    <property type="match status" value="1"/>
</dbReference>
<keyword evidence="7 15" id="KW-0067">ATP-binding</keyword>
<dbReference type="GO" id="GO:0003677">
    <property type="term" value="F:DNA binding"/>
    <property type="evidence" value="ECO:0007669"/>
    <property type="project" value="UniProtKB-KW"/>
</dbReference>
<dbReference type="Pfam" id="PF00271">
    <property type="entry name" value="Helicase_C"/>
    <property type="match status" value="1"/>
</dbReference>
<comment type="catalytic activity">
    <reaction evidence="12 15">
        <text>Couples ATP hydrolysis with the unwinding of duplex DNA by translocating in the 3'-5' direction.</text>
        <dbReference type="EC" id="5.6.2.4"/>
    </reaction>
</comment>
<dbReference type="SUPFAM" id="SSF52540">
    <property type="entry name" value="P-loop containing nucleoside triphosphate hydrolases"/>
    <property type="match status" value="2"/>
</dbReference>
<dbReference type="RefSeq" id="WP_076712429.1">
    <property type="nucleotide sequence ID" value="NZ_MOEN01000004.1"/>
</dbReference>
<dbReference type="InterPro" id="IPR027417">
    <property type="entry name" value="P-loop_NTPase"/>
</dbReference>
<dbReference type="InterPro" id="IPR001650">
    <property type="entry name" value="Helicase_C-like"/>
</dbReference>
<dbReference type="GO" id="GO:0006281">
    <property type="term" value="P:DNA repair"/>
    <property type="evidence" value="ECO:0007669"/>
    <property type="project" value="UniProtKB-UniRule"/>
</dbReference>
<dbReference type="SUPFAM" id="SSF50249">
    <property type="entry name" value="Nucleic acid-binding proteins"/>
    <property type="match status" value="1"/>
</dbReference>
<dbReference type="PROSITE" id="PS51192">
    <property type="entry name" value="HELICASE_ATP_BIND_1"/>
    <property type="match status" value="1"/>
</dbReference>
<comment type="caution">
    <text evidence="18">The sequence shown here is derived from an EMBL/GenBank/DDBJ whole genome shotgun (WGS) entry which is preliminary data.</text>
</comment>
<dbReference type="InterPro" id="IPR045562">
    <property type="entry name" value="RecG_dom3_C"/>
</dbReference>
<dbReference type="AlphaFoldDB" id="A0A1R1MN09"/>
<dbReference type="NCBIfam" id="TIGR00643">
    <property type="entry name" value="recG"/>
    <property type="match status" value="1"/>
</dbReference>
<evidence type="ECO:0000256" key="12">
    <source>
        <dbReference type="ARBA" id="ARBA00034617"/>
    </source>
</evidence>
<dbReference type="InterPro" id="IPR014001">
    <property type="entry name" value="Helicase_ATP-bd"/>
</dbReference>
<dbReference type="InterPro" id="IPR012340">
    <property type="entry name" value="NA-bd_OB-fold"/>
</dbReference>
<proteinExistence type="inferred from homology"/>
<dbReference type="Gene3D" id="2.40.50.140">
    <property type="entry name" value="Nucleic acid-binding proteins"/>
    <property type="match status" value="1"/>
</dbReference>
<evidence type="ECO:0000256" key="4">
    <source>
        <dbReference type="ARBA" id="ARBA00022763"/>
    </source>
</evidence>
<dbReference type="CDD" id="cd04488">
    <property type="entry name" value="RecG_wedge_OBF"/>
    <property type="match status" value="1"/>
</dbReference>
<evidence type="ECO:0000256" key="2">
    <source>
        <dbReference type="ARBA" id="ARBA00017846"/>
    </source>
</evidence>
<reference evidence="18 19" key="1">
    <citation type="submission" date="2016-10" db="EMBL/GenBank/DDBJ databases">
        <title>Genome sequence of a sulfur-reducing bacterium Desulfurobacterium indicum K6013.</title>
        <authorList>
            <person name="Cao J."/>
            <person name="Shao Z."/>
            <person name="Alain K."/>
            <person name="Jebbar M."/>
        </authorList>
    </citation>
    <scope>NUCLEOTIDE SEQUENCE [LARGE SCALE GENOMIC DNA]</scope>
    <source>
        <strain evidence="18 19">K6013</strain>
    </source>
</reference>
<dbReference type="PANTHER" id="PTHR47964:SF1">
    <property type="entry name" value="ATP-DEPENDENT DNA HELICASE HOMOLOG RECG, CHLOROPLASTIC"/>
    <property type="match status" value="1"/>
</dbReference>
<feature type="domain" description="Helicase ATP-binding" evidence="16">
    <location>
        <begin position="405"/>
        <end position="566"/>
    </location>
</feature>
<dbReference type="SMART" id="SM00490">
    <property type="entry name" value="HELICc"/>
    <property type="match status" value="1"/>
</dbReference>
<evidence type="ECO:0000259" key="16">
    <source>
        <dbReference type="PROSITE" id="PS51192"/>
    </source>
</evidence>
<evidence type="ECO:0000256" key="8">
    <source>
        <dbReference type="ARBA" id="ARBA00023125"/>
    </source>
</evidence>
<protein>
    <recommendedName>
        <fullName evidence="2 15">ATP-dependent DNA helicase RecG</fullName>
        <ecNumber evidence="13 15">5.6.2.4</ecNumber>
    </recommendedName>
</protein>
<evidence type="ECO:0000256" key="10">
    <source>
        <dbReference type="ARBA" id="ARBA00023204"/>
    </source>
</evidence>
<evidence type="ECO:0000256" key="3">
    <source>
        <dbReference type="ARBA" id="ARBA00022741"/>
    </source>
</evidence>
<dbReference type="EC" id="5.6.2.4" evidence="13 15"/>
<accession>A0A1R1MN09</accession>
<dbReference type="InterPro" id="IPR004609">
    <property type="entry name" value="ATP-dep_DNA_helicase_RecG"/>
</dbReference>
<dbReference type="EMBL" id="MOEN01000004">
    <property type="protein sequence ID" value="OMH41100.1"/>
    <property type="molecule type" value="Genomic_DNA"/>
</dbReference>
<dbReference type="STRING" id="1914305.BLW93_01925"/>
<dbReference type="GO" id="GO:0006310">
    <property type="term" value="P:DNA recombination"/>
    <property type="evidence" value="ECO:0007669"/>
    <property type="project" value="UniProtKB-UniRule"/>
</dbReference>
<dbReference type="InterPro" id="IPR047112">
    <property type="entry name" value="RecG/Mfd"/>
</dbReference>
<evidence type="ECO:0000256" key="14">
    <source>
        <dbReference type="ARBA" id="ARBA00048988"/>
    </source>
</evidence>
<dbReference type="NCBIfam" id="NF008165">
    <property type="entry name" value="PRK10917.1-3"/>
    <property type="match status" value="1"/>
</dbReference>
<evidence type="ECO:0000256" key="1">
    <source>
        <dbReference type="ARBA" id="ARBA00007504"/>
    </source>
</evidence>
<keyword evidence="4 15" id="KW-0227">DNA damage</keyword>
<keyword evidence="10 15" id="KW-0234">DNA repair</keyword>
<dbReference type="GO" id="GO:0005524">
    <property type="term" value="F:ATP binding"/>
    <property type="evidence" value="ECO:0007669"/>
    <property type="project" value="UniProtKB-KW"/>
</dbReference>
<keyword evidence="5 15" id="KW-0378">Hydrolase</keyword>
<comment type="function">
    <text evidence="15">Plays a critical role in recombination and DNA repair. Helps process Holliday junction intermediates to mature products by catalyzing branch migration. Has replication fork regression activity, unwinds stalled or blocked replication forks to make a HJ that can be resolved. Has a DNA unwinding activity characteristic of a DNA helicase with 3'-5' polarity.</text>
</comment>
<keyword evidence="3 15" id="KW-0547">Nucleotide-binding</keyword>
<keyword evidence="19" id="KW-1185">Reference proteome</keyword>
<evidence type="ECO:0000256" key="5">
    <source>
        <dbReference type="ARBA" id="ARBA00022801"/>
    </source>
</evidence>
<evidence type="ECO:0000256" key="11">
    <source>
        <dbReference type="ARBA" id="ARBA00023235"/>
    </source>
</evidence>
<dbReference type="Gene3D" id="3.40.50.300">
    <property type="entry name" value="P-loop containing nucleotide triphosphate hydrolases"/>
    <property type="match status" value="2"/>
</dbReference>
<keyword evidence="6 15" id="KW-0347">Helicase</keyword>
<name>A0A1R1MN09_9BACT</name>
<evidence type="ECO:0000256" key="6">
    <source>
        <dbReference type="ARBA" id="ARBA00022806"/>
    </source>
</evidence>
<comment type="similarity">
    <text evidence="1 15">Belongs to the helicase family. RecG subfamily.</text>
</comment>
<dbReference type="GO" id="GO:0043138">
    <property type="term" value="F:3'-5' DNA helicase activity"/>
    <property type="evidence" value="ECO:0007669"/>
    <property type="project" value="UniProtKB-EC"/>
</dbReference>
<dbReference type="Pfam" id="PF17191">
    <property type="entry name" value="RecG_wedge"/>
    <property type="match status" value="1"/>
</dbReference>
<evidence type="ECO:0000313" key="18">
    <source>
        <dbReference type="EMBL" id="OMH41100.1"/>
    </source>
</evidence>
<dbReference type="SMART" id="SM00487">
    <property type="entry name" value="DEXDc"/>
    <property type="match status" value="1"/>
</dbReference>
<gene>
    <name evidence="18" type="ORF">BLW93_01925</name>
</gene>
<evidence type="ECO:0000256" key="9">
    <source>
        <dbReference type="ARBA" id="ARBA00023172"/>
    </source>
</evidence>
<dbReference type="Proteomes" id="UP000187408">
    <property type="component" value="Unassembled WGS sequence"/>
</dbReference>
<dbReference type="PROSITE" id="PS51194">
    <property type="entry name" value="HELICASE_CTER"/>
    <property type="match status" value="1"/>
</dbReference>
<comment type="catalytic activity">
    <reaction evidence="14 15">
        <text>ATP + H2O = ADP + phosphate + H(+)</text>
        <dbReference type="Rhea" id="RHEA:13065"/>
        <dbReference type="ChEBI" id="CHEBI:15377"/>
        <dbReference type="ChEBI" id="CHEBI:15378"/>
        <dbReference type="ChEBI" id="CHEBI:30616"/>
        <dbReference type="ChEBI" id="CHEBI:43474"/>
        <dbReference type="ChEBI" id="CHEBI:456216"/>
        <dbReference type="EC" id="5.6.2.4"/>
    </reaction>
</comment>
<evidence type="ECO:0000256" key="15">
    <source>
        <dbReference type="RuleBase" id="RU363016"/>
    </source>
</evidence>
<feature type="domain" description="Helicase C-terminal" evidence="17">
    <location>
        <begin position="585"/>
        <end position="750"/>
    </location>
</feature>
<organism evidence="18 19">
    <name type="scientific">Desulfurobacterium indicum</name>
    <dbReference type="NCBI Taxonomy" id="1914305"/>
    <lineage>
        <taxon>Bacteria</taxon>
        <taxon>Pseudomonadati</taxon>
        <taxon>Aquificota</taxon>
        <taxon>Aquificia</taxon>
        <taxon>Desulfurobacteriales</taxon>
        <taxon>Desulfurobacteriaceae</taxon>
        <taxon>Desulfurobacterium</taxon>
    </lineage>
</organism>